<proteinExistence type="predicted"/>
<sequence>MSEWTKMHMKTYKSDRKSPPYSATTYEVGTYGVGTDGNVWKICTVGKTTHRPSGYKRWLRHYHTGSDGKAIERTPSAEMVGYDDYIERKTMSDTELDPEMGIDSSVEEVEGLEALFGTDEEGEVEATPEPIVEEEPVVHTPTVISKLKGSVSLPEEFKFADDMVFFTMLRNVFRN</sequence>
<organism evidence="1">
    <name type="scientific">marine metagenome</name>
    <dbReference type="NCBI Taxonomy" id="408172"/>
    <lineage>
        <taxon>unclassified sequences</taxon>
        <taxon>metagenomes</taxon>
        <taxon>ecological metagenomes</taxon>
    </lineage>
</organism>
<protein>
    <submittedName>
        <fullName evidence="1">Uncharacterized protein</fullName>
    </submittedName>
</protein>
<accession>A0A382FDZ7</accession>
<gene>
    <name evidence="1" type="ORF">METZ01_LOCUS213753</name>
</gene>
<evidence type="ECO:0000313" key="1">
    <source>
        <dbReference type="EMBL" id="SVB60899.1"/>
    </source>
</evidence>
<dbReference type="AlphaFoldDB" id="A0A382FDZ7"/>
<dbReference type="EMBL" id="UINC01049292">
    <property type="protein sequence ID" value="SVB60899.1"/>
    <property type="molecule type" value="Genomic_DNA"/>
</dbReference>
<feature type="non-terminal residue" evidence="1">
    <location>
        <position position="175"/>
    </location>
</feature>
<reference evidence="1" key="1">
    <citation type="submission" date="2018-05" db="EMBL/GenBank/DDBJ databases">
        <authorList>
            <person name="Lanie J.A."/>
            <person name="Ng W.-L."/>
            <person name="Kazmierczak K.M."/>
            <person name="Andrzejewski T.M."/>
            <person name="Davidsen T.M."/>
            <person name="Wayne K.J."/>
            <person name="Tettelin H."/>
            <person name="Glass J.I."/>
            <person name="Rusch D."/>
            <person name="Podicherti R."/>
            <person name="Tsui H.-C.T."/>
            <person name="Winkler M.E."/>
        </authorList>
    </citation>
    <scope>NUCLEOTIDE SEQUENCE</scope>
</reference>
<name>A0A382FDZ7_9ZZZZ</name>